<evidence type="ECO:0000313" key="1">
    <source>
        <dbReference type="EMBL" id="PSJ05272.1"/>
    </source>
</evidence>
<dbReference type="AlphaFoldDB" id="A0A2P7MVQ0"/>
<accession>A0A2P7MVQ0</accession>
<evidence type="ECO:0000313" key="2">
    <source>
        <dbReference type="Proteomes" id="UP000243002"/>
    </source>
</evidence>
<dbReference type="OrthoDB" id="561579at2"/>
<organism evidence="1 2">
    <name type="scientific">Cyanobium usitatum str. Tous</name>
    <dbReference type="NCBI Taxonomy" id="2116684"/>
    <lineage>
        <taxon>Bacteria</taxon>
        <taxon>Bacillati</taxon>
        <taxon>Cyanobacteriota</taxon>
        <taxon>Cyanophyceae</taxon>
        <taxon>Synechococcales</taxon>
        <taxon>Prochlorococcaceae</taxon>
        <taxon>Cyanobium</taxon>
    </lineage>
</organism>
<reference evidence="1 2" key="1">
    <citation type="journal article" date="2018" name="Environ. Microbiol.">
        <title>Ecological and genomic features of two widespread freshwater picocyanobacteria.</title>
        <authorList>
            <person name="Cabello-Yeves P.J."/>
            <person name="Picazo A."/>
            <person name="Camacho A."/>
            <person name="Callieri C."/>
            <person name="Rosselli R."/>
            <person name="Roda-Garcia J.J."/>
            <person name="Coutinho F.H."/>
            <person name="Rodriguez-Valera F."/>
        </authorList>
    </citation>
    <scope>NUCLEOTIDE SEQUENCE [LARGE SCALE GENOMIC DNA]</scope>
    <source>
        <strain evidence="1 2">Tous</strain>
    </source>
</reference>
<comment type="caution">
    <text evidence="1">The sequence shown here is derived from an EMBL/GenBank/DDBJ whole genome shotgun (WGS) entry which is preliminary data.</text>
</comment>
<gene>
    <name evidence="1" type="ORF">C7K55_07560</name>
</gene>
<dbReference type="EMBL" id="PXXO01000007">
    <property type="protein sequence ID" value="PSJ05272.1"/>
    <property type="molecule type" value="Genomic_DNA"/>
</dbReference>
<name>A0A2P7MVQ0_9CYAN</name>
<keyword evidence="2" id="KW-1185">Reference proteome</keyword>
<protein>
    <submittedName>
        <fullName evidence="1">Uncharacterized protein</fullName>
    </submittedName>
</protein>
<dbReference type="Proteomes" id="UP000243002">
    <property type="component" value="Unassembled WGS sequence"/>
</dbReference>
<proteinExistence type="predicted"/>
<sequence length="96" mass="10561">MVMPLQARAEPPQALAILLKQLQAKPMGLYDGVRFFRVAQPGGGSLTLTVSCEREQWRVQNSDSAQGRPSFYDAPFLSAKGVAQTWLCKAPARILE</sequence>